<dbReference type="EMBL" id="BSDE01000001">
    <property type="protein sequence ID" value="GLH71765.1"/>
    <property type="molecule type" value="Genomic_DNA"/>
</dbReference>
<keyword evidence="3" id="KW-1185">Reference proteome</keyword>
<dbReference type="SUPFAM" id="SSF51011">
    <property type="entry name" value="Glycosyl hydrolase domain"/>
    <property type="match status" value="1"/>
</dbReference>
<dbReference type="RefSeq" id="WP_285569291.1">
    <property type="nucleotide sequence ID" value="NZ_BSDE01000001.1"/>
</dbReference>
<dbReference type="Gene3D" id="3.20.20.70">
    <property type="entry name" value="Aldolase class I"/>
    <property type="match status" value="1"/>
</dbReference>
<name>A0ABQ5QCA8_9BACT</name>
<protein>
    <recommendedName>
        <fullName evidence="1">Alpha galactosidase C-terminal domain-containing protein</fullName>
    </recommendedName>
</protein>
<evidence type="ECO:0000259" key="1">
    <source>
        <dbReference type="Pfam" id="PF17801"/>
    </source>
</evidence>
<sequence length="108" mass="11546">MWGVDAATEAGKAWYNALYAHVAAWGVDSVKVDDLSQINGAYSTAEVEAIQAALRKGGRSIALSLSPGEAPIAEANLRDLWARKNHGHQKRYRAMLAGHGCVMLRVGG</sequence>
<gene>
    <name evidence="2" type="ORF">GETHLI_02670</name>
</gene>
<dbReference type="Pfam" id="PF17801">
    <property type="entry name" value="Melibiase_C"/>
    <property type="match status" value="1"/>
</dbReference>
<dbReference type="InterPro" id="IPR017853">
    <property type="entry name" value="GH"/>
</dbReference>
<dbReference type="InterPro" id="IPR013785">
    <property type="entry name" value="Aldolase_TIM"/>
</dbReference>
<evidence type="ECO:0000313" key="3">
    <source>
        <dbReference type="Proteomes" id="UP001165069"/>
    </source>
</evidence>
<comment type="caution">
    <text evidence="2">The sequence shown here is derived from an EMBL/GenBank/DDBJ whole genome shotgun (WGS) entry which is preliminary data.</text>
</comment>
<dbReference type="Proteomes" id="UP001165069">
    <property type="component" value="Unassembled WGS sequence"/>
</dbReference>
<dbReference type="InterPro" id="IPR041233">
    <property type="entry name" value="Melibiase_C"/>
</dbReference>
<evidence type="ECO:0000313" key="2">
    <source>
        <dbReference type="EMBL" id="GLH71765.1"/>
    </source>
</evidence>
<proteinExistence type="predicted"/>
<organism evidence="2 3">
    <name type="scientific">Geothrix limicola</name>
    <dbReference type="NCBI Taxonomy" id="2927978"/>
    <lineage>
        <taxon>Bacteria</taxon>
        <taxon>Pseudomonadati</taxon>
        <taxon>Acidobacteriota</taxon>
        <taxon>Holophagae</taxon>
        <taxon>Holophagales</taxon>
        <taxon>Holophagaceae</taxon>
        <taxon>Geothrix</taxon>
    </lineage>
</organism>
<accession>A0ABQ5QCA8</accession>
<reference evidence="2 3" key="1">
    <citation type="journal article" date="2023" name="Antonie Van Leeuwenhoek">
        <title>Mesoterricola silvestris gen. nov., sp. nov., Mesoterricola sediminis sp. nov., Geothrix oryzae sp. nov., Geothrix edaphica sp. nov., Geothrix rubra sp. nov., and Geothrix limicola sp. nov., six novel members of Acidobacteriota isolated from soils.</title>
        <authorList>
            <person name="Itoh H."/>
            <person name="Sugisawa Y."/>
            <person name="Mise K."/>
            <person name="Xu Z."/>
            <person name="Kuniyasu M."/>
            <person name="Ushijima N."/>
            <person name="Kawano K."/>
            <person name="Kobayashi E."/>
            <person name="Shiratori Y."/>
            <person name="Masuda Y."/>
            <person name="Senoo K."/>
        </authorList>
    </citation>
    <scope>NUCLEOTIDE SEQUENCE [LARGE SCALE GENOMIC DNA]</scope>
    <source>
        <strain evidence="2 3">Red804</strain>
    </source>
</reference>
<feature type="domain" description="Alpha galactosidase C-terminal" evidence="1">
    <location>
        <begin position="68"/>
        <end position="106"/>
    </location>
</feature>
<dbReference type="SUPFAM" id="SSF51445">
    <property type="entry name" value="(Trans)glycosidases"/>
    <property type="match status" value="1"/>
</dbReference>